<dbReference type="GO" id="GO:0005506">
    <property type="term" value="F:iron ion binding"/>
    <property type="evidence" value="ECO:0007669"/>
    <property type="project" value="InterPro"/>
</dbReference>
<reference evidence="5" key="1">
    <citation type="submission" date="2020-08" db="EMBL/GenBank/DDBJ databases">
        <title>Multicomponent nature underlies the extraordinary mechanical properties of spider dragline silk.</title>
        <authorList>
            <person name="Kono N."/>
            <person name="Nakamura H."/>
            <person name="Mori M."/>
            <person name="Yoshida Y."/>
            <person name="Ohtoshi R."/>
            <person name="Malay A.D."/>
            <person name="Moran D.A.P."/>
            <person name="Tomita M."/>
            <person name="Numata K."/>
            <person name="Arakawa K."/>
        </authorList>
    </citation>
    <scope>NUCLEOTIDE SEQUENCE</scope>
</reference>
<evidence type="ECO:0000256" key="1">
    <source>
        <dbReference type="ARBA" id="ARBA00010617"/>
    </source>
</evidence>
<evidence type="ECO:0000256" key="2">
    <source>
        <dbReference type="ARBA" id="ARBA00022723"/>
    </source>
</evidence>
<keyword evidence="4" id="KW-0560">Oxidoreductase</keyword>
<dbReference type="PANTHER" id="PTHR24300:SF375">
    <property type="entry name" value="CYTOCHROME P450 FAMILY"/>
    <property type="match status" value="1"/>
</dbReference>
<dbReference type="EMBL" id="BMAW01016058">
    <property type="protein sequence ID" value="GFT46904.1"/>
    <property type="molecule type" value="Genomic_DNA"/>
</dbReference>
<evidence type="ECO:0000256" key="4">
    <source>
        <dbReference type="ARBA" id="ARBA00023033"/>
    </source>
</evidence>
<organism evidence="5 6">
    <name type="scientific">Nephila pilipes</name>
    <name type="common">Giant wood spider</name>
    <name type="synonym">Nephila maculata</name>
    <dbReference type="NCBI Taxonomy" id="299642"/>
    <lineage>
        <taxon>Eukaryota</taxon>
        <taxon>Metazoa</taxon>
        <taxon>Ecdysozoa</taxon>
        <taxon>Arthropoda</taxon>
        <taxon>Chelicerata</taxon>
        <taxon>Arachnida</taxon>
        <taxon>Araneae</taxon>
        <taxon>Araneomorphae</taxon>
        <taxon>Entelegynae</taxon>
        <taxon>Araneoidea</taxon>
        <taxon>Nephilidae</taxon>
        <taxon>Nephila</taxon>
    </lineage>
</organism>
<evidence type="ECO:0000256" key="3">
    <source>
        <dbReference type="ARBA" id="ARBA00023004"/>
    </source>
</evidence>
<dbReference type="Pfam" id="PF00067">
    <property type="entry name" value="p450"/>
    <property type="match status" value="1"/>
</dbReference>
<accession>A0A8X6P543</accession>
<dbReference type="InterPro" id="IPR002401">
    <property type="entry name" value="Cyt_P450_E_grp-I"/>
</dbReference>
<dbReference type="Gene3D" id="1.10.630.10">
    <property type="entry name" value="Cytochrome P450"/>
    <property type="match status" value="1"/>
</dbReference>
<dbReference type="InterPro" id="IPR050182">
    <property type="entry name" value="Cytochrome_P450_fam2"/>
</dbReference>
<dbReference type="PANTHER" id="PTHR24300">
    <property type="entry name" value="CYTOCHROME P450 508A4-RELATED"/>
    <property type="match status" value="1"/>
</dbReference>
<dbReference type="SUPFAM" id="SSF48264">
    <property type="entry name" value="Cytochrome P450"/>
    <property type="match status" value="1"/>
</dbReference>
<dbReference type="GO" id="GO:0006805">
    <property type="term" value="P:xenobiotic metabolic process"/>
    <property type="evidence" value="ECO:0007669"/>
    <property type="project" value="TreeGrafter"/>
</dbReference>
<evidence type="ECO:0000313" key="5">
    <source>
        <dbReference type="EMBL" id="GFT46904.1"/>
    </source>
</evidence>
<dbReference type="InterPro" id="IPR001128">
    <property type="entry name" value="Cyt_P450"/>
</dbReference>
<keyword evidence="4" id="KW-0503">Monooxygenase</keyword>
<keyword evidence="2" id="KW-0479">Metal-binding</keyword>
<evidence type="ECO:0000313" key="6">
    <source>
        <dbReference type="Proteomes" id="UP000887013"/>
    </source>
</evidence>
<dbReference type="Proteomes" id="UP000887013">
    <property type="component" value="Unassembled WGS sequence"/>
</dbReference>
<dbReference type="InterPro" id="IPR036396">
    <property type="entry name" value="Cyt_P450_sf"/>
</dbReference>
<keyword evidence="6" id="KW-1185">Reference proteome</keyword>
<name>A0A8X6P543_NEPPI</name>
<comment type="caution">
    <text evidence="5">The sequence shown here is derived from an EMBL/GenBank/DDBJ whole genome shotgun (WGS) entry which is preliminary data.</text>
</comment>
<sequence>MVKDCTVSRIVRWIGIQDCTVQDCNGKGLYDEVDEYVQLLEKQKGKPFDMKSSLIASIANNIFSLVFGYRLPHESPQMSVIIQAISSFPKLFDQTGLFLIPGMFTFFKIAGLSPEFTDMIALNKFFREEVDKKKNKKDGTNETSFAEDYLCRMKEESKEETSFQETHLLGNIQSLMLGGTETIAYTLLWLFLAMAIHPEIQQKVQEEVDSVLRKSKPQWTEHLKLPYTYAAILECMRWRTMAPNNALRW</sequence>
<dbReference type="AlphaFoldDB" id="A0A8X6P543"/>
<dbReference type="GO" id="GO:0016712">
    <property type="term" value="F:oxidoreductase activity, acting on paired donors, with incorporation or reduction of molecular oxygen, reduced flavin or flavoprotein as one donor, and incorporation of one atom of oxygen"/>
    <property type="evidence" value="ECO:0007669"/>
    <property type="project" value="TreeGrafter"/>
</dbReference>
<dbReference type="GO" id="GO:0020037">
    <property type="term" value="F:heme binding"/>
    <property type="evidence" value="ECO:0007669"/>
    <property type="project" value="InterPro"/>
</dbReference>
<proteinExistence type="inferred from homology"/>
<dbReference type="GO" id="GO:0006082">
    <property type="term" value="P:organic acid metabolic process"/>
    <property type="evidence" value="ECO:0007669"/>
    <property type="project" value="TreeGrafter"/>
</dbReference>
<dbReference type="PRINTS" id="PR00463">
    <property type="entry name" value="EP450I"/>
</dbReference>
<gene>
    <name evidence="5" type="primary">Cyp2j6</name>
    <name evidence="5" type="ORF">NPIL_97651</name>
</gene>
<protein>
    <submittedName>
        <fullName evidence="5">Cytochrome P450 2J6</fullName>
    </submittedName>
</protein>
<dbReference type="GO" id="GO:0005737">
    <property type="term" value="C:cytoplasm"/>
    <property type="evidence" value="ECO:0007669"/>
    <property type="project" value="TreeGrafter"/>
</dbReference>
<keyword evidence="3" id="KW-0408">Iron</keyword>
<comment type="similarity">
    <text evidence="1">Belongs to the cytochrome P450 family.</text>
</comment>